<evidence type="ECO:0000313" key="4">
    <source>
        <dbReference type="Proteomes" id="UP001595867"/>
    </source>
</evidence>
<sequence>MNRRRHAGILLTVTTIVATAACTDRTPENTPVSSRPAREKPVQTRTVADATTQADNSVNQVAAALGNRLDGWKTTTVPCSGTTGTDRPDRAWQLQGAANIAVDAGDQLSALQRLTHDWQQRGWQITDQQTFADDTRGTVSALDPATGTSVTVTTTKDLGRVAVVLASTCYLPAPGEDPANR</sequence>
<evidence type="ECO:0008006" key="5">
    <source>
        <dbReference type="Google" id="ProtNLM"/>
    </source>
</evidence>
<organism evidence="3 4">
    <name type="scientific">Actinoplanes subglobosus</name>
    <dbReference type="NCBI Taxonomy" id="1547892"/>
    <lineage>
        <taxon>Bacteria</taxon>
        <taxon>Bacillati</taxon>
        <taxon>Actinomycetota</taxon>
        <taxon>Actinomycetes</taxon>
        <taxon>Micromonosporales</taxon>
        <taxon>Micromonosporaceae</taxon>
        <taxon>Actinoplanes</taxon>
    </lineage>
</organism>
<feature type="chain" id="PRO_5047067322" description="PASTA domain-containing protein" evidence="2">
    <location>
        <begin position="21"/>
        <end position="181"/>
    </location>
</feature>
<evidence type="ECO:0000313" key="3">
    <source>
        <dbReference type="EMBL" id="MFC4068632.1"/>
    </source>
</evidence>
<keyword evidence="4" id="KW-1185">Reference proteome</keyword>
<protein>
    <recommendedName>
        <fullName evidence="5">PASTA domain-containing protein</fullName>
    </recommendedName>
</protein>
<gene>
    <name evidence="3" type="ORF">ACFO0C_27195</name>
</gene>
<proteinExistence type="predicted"/>
<comment type="caution">
    <text evidence="3">The sequence shown here is derived from an EMBL/GenBank/DDBJ whole genome shotgun (WGS) entry which is preliminary data.</text>
</comment>
<evidence type="ECO:0000256" key="1">
    <source>
        <dbReference type="SAM" id="MobiDB-lite"/>
    </source>
</evidence>
<dbReference type="RefSeq" id="WP_378069524.1">
    <property type="nucleotide sequence ID" value="NZ_JBHSBL010000019.1"/>
</dbReference>
<dbReference type="Proteomes" id="UP001595867">
    <property type="component" value="Unassembled WGS sequence"/>
</dbReference>
<keyword evidence="2" id="KW-0732">Signal</keyword>
<reference evidence="4" key="1">
    <citation type="journal article" date="2019" name="Int. J. Syst. Evol. Microbiol.">
        <title>The Global Catalogue of Microorganisms (GCM) 10K type strain sequencing project: providing services to taxonomists for standard genome sequencing and annotation.</title>
        <authorList>
            <consortium name="The Broad Institute Genomics Platform"/>
            <consortium name="The Broad Institute Genome Sequencing Center for Infectious Disease"/>
            <person name="Wu L."/>
            <person name="Ma J."/>
        </authorList>
    </citation>
    <scope>NUCLEOTIDE SEQUENCE [LARGE SCALE GENOMIC DNA]</scope>
    <source>
        <strain evidence="4">TBRC 5832</strain>
    </source>
</reference>
<dbReference type="PROSITE" id="PS51257">
    <property type="entry name" value="PROKAR_LIPOPROTEIN"/>
    <property type="match status" value="1"/>
</dbReference>
<feature type="compositionally biased region" description="Polar residues" evidence="1">
    <location>
        <begin position="43"/>
        <end position="55"/>
    </location>
</feature>
<name>A0ABV8IWI6_9ACTN</name>
<feature type="region of interest" description="Disordered" evidence="1">
    <location>
        <begin position="24"/>
        <end position="55"/>
    </location>
</feature>
<evidence type="ECO:0000256" key="2">
    <source>
        <dbReference type="SAM" id="SignalP"/>
    </source>
</evidence>
<feature type="signal peptide" evidence="2">
    <location>
        <begin position="1"/>
        <end position="20"/>
    </location>
</feature>
<dbReference type="EMBL" id="JBHSBL010000019">
    <property type="protein sequence ID" value="MFC4068632.1"/>
    <property type="molecule type" value="Genomic_DNA"/>
</dbReference>
<accession>A0ABV8IWI6</accession>